<dbReference type="OrthoDB" id="10639544at2759"/>
<dbReference type="AlphaFoldDB" id="K0SJ53"/>
<dbReference type="GO" id="GO:0035556">
    <property type="term" value="P:intracellular signal transduction"/>
    <property type="evidence" value="ECO:0007669"/>
    <property type="project" value="InterPro"/>
</dbReference>
<feature type="domain" description="Guanylate cyclase" evidence="2">
    <location>
        <begin position="130"/>
        <end position="285"/>
    </location>
</feature>
<feature type="compositionally biased region" description="Low complexity" evidence="1">
    <location>
        <begin position="408"/>
        <end position="418"/>
    </location>
</feature>
<evidence type="ECO:0000259" key="2">
    <source>
        <dbReference type="PROSITE" id="PS50125"/>
    </source>
</evidence>
<accession>K0SJ53</accession>
<keyword evidence="4" id="KW-1185">Reference proteome</keyword>
<dbReference type="SUPFAM" id="SSF55073">
    <property type="entry name" value="Nucleotide cyclase"/>
    <property type="match status" value="1"/>
</dbReference>
<reference evidence="3 4" key="1">
    <citation type="journal article" date="2012" name="Genome Biol.">
        <title>Genome and low-iron response of an oceanic diatom adapted to chronic iron limitation.</title>
        <authorList>
            <person name="Lommer M."/>
            <person name="Specht M."/>
            <person name="Roy A.S."/>
            <person name="Kraemer L."/>
            <person name="Andreson R."/>
            <person name="Gutowska M.A."/>
            <person name="Wolf J."/>
            <person name="Bergner S.V."/>
            <person name="Schilhabel M.B."/>
            <person name="Klostermeier U.C."/>
            <person name="Beiko R.G."/>
            <person name="Rosenstiel P."/>
            <person name="Hippler M."/>
            <person name="Laroche J."/>
        </authorList>
    </citation>
    <scope>NUCLEOTIDE SEQUENCE [LARGE SCALE GENOMIC DNA]</scope>
    <source>
        <strain evidence="3 4">CCMP1005</strain>
    </source>
</reference>
<dbReference type="Gene3D" id="3.30.70.1230">
    <property type="entry name" value="Nucleotide cyclase"/>
    <property type="match status" value="1"/>
</dbReference>
<evidence type="ECO:0000313" key="3">
    <source>
        <dbReference type="EMBL" id="EJK65380.1"/>
    </source>
</evidence>
<dbReference type="InterPro" id="IPR001054">
    <property type="entry name" value="A/G_cyclase"/>
</dbReference>
<comment type="caution">
    <text evidence="3">The sequence shown here is derived from an EMBL/GenBank/DDBJ whole genome shotgun (WGS) entry which is preliminary data.</text>
</comment>
<sequence length="489" mass="53502">MSSSDSWPSGSWPCATPPDPFGVSARVCGVKEKASDTMYRPVSGKVDRFVVDGCALSVSTMKGREPLGGETHESTNTTATEGCVASISTMEGDNNNDRRCPLFSSKSVRRMTDQRRRSSFDASLCPLKATIVFVDLEGYSQHKDMHQRQLTTDFMTTLRNLLAFLYDELPSRSKIDNFVILPTGDGAAVIVIQPPKKTLQVNMDEDDGQSQAELTGILCKHCNQLCLRTTEEVALWLGSSLLVWALELDVGLRVGLNSGDLNIVEDPYGDPNFCGDAINMAARIMDTALPNQILLSSQTVVPQLEMLLASDLAESNLYGHLNRDCPCCPHMKFEIASSPCEVVVKHGVTQQVQSVVVDLRLFPRLEDFPVELQPSKSSPAVFGNIQDPVHPLVKIKDNIKKQSFASLSSLQPSGSSFSRGMNMRESATRHQSPSSSSTTSRNDSWNLSEGADAYKPSGNEILVVEKQPLRGKFLATKKVGSHQAPSTKW</sequence>
<dbReference type="Proteomes" id="UP000266841">
    <property type="component" value="Unassembled WGS sequence"/>
</dbReference>
<dbReference type="EMBL" id="AGNL01015896">
    <property type="protein sequence ID" value="EJK65380.1"/>
    <property type="molecule type" value="Genomic_DNA"/>
</dbReference>
<organism evidence="3 4">
    <name type="scientific">Thalassiosira oceanica</name>
    <name type="common">Marine diatom</name>
    <dbReference type="NCBI Taxonomy" id="159749"/>
    <lineage>
        <taxon>Eukaryota</taxon>
        <taxon>Sar</taxon>
        <taxon>Stramenopiles</taxon>
        <taxon>Ochrophyta</taxon>
        <taxon>Bacillariophyta</taxon>
        <taxon>Coscinodiscophyceae</taxon>
        <taxon>Thalassiosirophycidae</taxon>
        <taxon>Thalassiosirales</taxon>
        <taxon>Thalassiosiraceae</taxon>
        <taxon>Thalassiosira</taxon>
    </lineage>
</organism>
<dbReference type="eggNOG" id="ENOG502QYEY">
    <property type="taxonomic scope" value="Eukaryota"/>
</dbReference>
<gene>
    <name evidence="3" type="ORF">THAOC_13762</name>
</gene>
<proteinExistence type="predicted"/>
<protein>
    <recommendedName>
        <fullName evidence="2">Guanylate cyclase domain-containing protein</fullName>
    </recommendedName>
</protein>
<evidence type="ECO:0000256" key="1">
    <source>
        <dbReference type="SAM" id="MobiDB-lite"/>
    </source>
</evidence>
<feature type="region of interest" description="Disordered" evidence="1">
    <location>
        <begin position="408"/>
        <end position="451"/>
    </location>
</feature>
<dbReference type="InterPro" id="IPR029787">
    <property type="entry name" value="Nucleotide_cyclase"/>
</dbReference>
<dbReference type="PROSITE" id="PS50125">
    <property type="entry name" value="GUANYLATE_CYCLASE_2"/>
    <property type="match status" value="1"/>
</dbReference>
<evidence type="ECO:0000313" key="4">
    <source>
        <dbReference type="Proteomes" id="UP000266841"/>
    </source>
</evidence>
<name>K0SJ53_THAOC</name>
<dbReference type="GO" id="GO:0009190">
    <property type="term" value="P:cyclic nucleotide biosynthetic process"/>
    <property type="evidence" value="ECO:0007669"/>
    <property type="project" value="InterPro"/>
</dbReference>